<evidence type="ECO:0000313" key="7">
    <source>
        <dbReference type="EMBL" id="CAG9932007.1"/>
    </source>
</evidence>
<evidence type="ECO:0000256" key="3">
    <source>
        <dbReference type="ARBA" id="ARBA00012541"/>
    </source>
</evidence>
<protein>
    <recommendedName>
        <fullName evidence="3">1,4-alpha-glucan branching enzyme</fullName>
        <ecNumber evidence="3">2.4.1.18</ecNumber>
    </recommendedName>
</protein>
<comment type="catalytic activity">
    <reaction evidence="1">
        <text>Transfers a segment of a (1-&gt;4)-alpha-D-glucan chain to a primary hydroxy group in a similar glucan chain.</text>
        <dbReference type="EC" id="2.4.1.18"/>
    </reaction>
</comment>
<evidence type="ECO:0000259" key="6">
    <source>
        <dbReference type="SMART" id="SM00642"/>
    </source>
</evidence>
<accession>A0ABN8AL79</accession>
<dbReference type="EMBL" id="OU912926">
    <property type="protein sequence ID" value="CAG9932007.1"/>
    <property type="molecule type" value="Genomic_DNA"/>
</dbReference>
<dbReference type="PANTHER" id="PTHR43651">
    <property type="entry name" value="1,4-ALPHA-GLUCAN-BRANCHING ENZYME"/>
    <property type="match status" value="1"/>
</dbReference>
<dbReference type="InterPro" id="IPR017853">
    <property type="entry name" value="GH"/>
</dbReference>
<reference evidence="7 8" key="1">
    <citation type="submission" date="2021-10" db="EMBL/GenBank/DDBJ databases">
        <authorList>
            <person name="Koch H."/>
        </authorList>
    </citation>
    <scope>NUCLEOTIDE SEQUENCE [LARGE SCALE GENOMIC DNA]</scope>
    <source>
        <strain evidence="7">6680</strain>
    </source>
</reference>
<evidence type="ECO:0000256" key="5">
    <source>
        <dbReference type="ARBA" id="ARBA00023277"/>
    </source>
</evidence>
<dbReference type="PIRSF" id="PIRSF000463">
    <property type="entry name" value="GlgB"/>
    <property type="match status" value="1"/>
</dbReference>
<dbReference type="SUPFAM" id="SSF51011">
    <property type="entry name" value="Glycosyl hydrolase domain"/>
    <property type="match status" value="1"/>
</dbReference>
<dbReference type="InterPro" id="IPR006048">
    <property type="entry name" value="A-amylase/branching_C"/>
</dbReference>
<evidence type="ECO:0000256" key="4">
    <source>
        <dbReference type="ARBA" id="ARBA00022679"/>
    </source>
</evidence>
<dbReference type="SUPFAM" id="SSF81296">
    <property type="entry name" value="E set domains"/>
    <property type="match status" value="1"/>
</dbReference>
<dbReference type="RefSeq" id="WP_239796020.1">
    <property type="nucleotide sequence ID" value="NZ_OU912926.1"/>
</dbReference>
<keyword evidence="4 7" id="KW-0808">Transferase</keyword>
<dbReference type="CDD" id="cd11325">
    <property type="entry name" value="AmyAc_GTHase"/>
    <property type="match status" value="1"/>
</dbReference>
<keyword evidence="8" id="KW-1185">Reference proteome</keyword>
<feature type="domain" description="Glycosyl hydrolase family 13 catalytic" evidence="6">
    <location>
        <begin position="300"/>
        <end position="684"/>
    </location>
</feature>
<dbReference type="Gene3D" id="2.60.40.1180">
    <property type="entry name" value="Golgi alpha-mannosidase II"/>
    <property type="match status" value="1"/>
</dbReference>
<dbReference type="Proteomes" id="UP000839052">
    <property type="component" value="Chromosome"/>
</dbReference>
<dbReference type="SMART" id="SM00642">
    <property type="entry name" value="Aamy"/>
    <property type="match status" value="1"/>
</dbReference>
<dbReference type="InterPro" id="IPR006047">
    <property type="entry name" value="GH13_cat_dom"/>
</dbReference>
<name>A0ABN8AL79_9PROT</name>
<comment type="similarity">
    <text evidence="2">Belongs to the glycosyl hydrolase 13 family. GlgB subfamily.</text>
</comment>
<evidence type="ECO:0000313" key="8">
    <source>
        <dbReference type="Proteomes" id="UP000839052"/>
    </source>
</evidence>
<dbReference type="InterPro" id="IPR014756">
    <property type="entry name" value="Ig_E-set"/>
</dbReference>
<keyword evidence="5" id="KW-0119">Carbohydrate metabolism</keyword>
<organism evidence="7 8">
    <name type="scientific">Candidatus Nitrotoga arctica</name>
    <dbReference type="NCBI Taxonomy" id="453162"/>
    <lineage>
        <taxon>Bacteria</taxon>
        <taxon>Pseudomonadati</taxon>
        <taxon>Pseudomonadota</taxon>
        <taxon>Betaproteobacteria</taxon>
        <taxon>Nitrosomonadales</taxon>
        <taxon>Gallionellaceae</taxon>
        <taxon>Candidatus Nitrotoga</taxon>
    </lineage>
</organism>
<dbReference type="Pfam" id="PF00128">
    <property type="entry name" value="Alpha-amylase"/>
    <property type="match status" value="1"/>
</dbReference>
<dbReference type="Gene3D" id="2.60.40.10">
    <property type="entry name" value="Immunoglobulins"/>
    <property type="match status" value="1"/>
</dbReference>
<dbReference type="InterPro" id="IPR037439">
    <property type="entry name" value="Branching_enzy"/>
</dbReference>
<dbReference type="Gene3D" id="3.20.20.80">
    <property type="entry name" value="Glycosidases"/>
    <property type="match status" value="1"/>
</dbReference>
<dbReference type="InterPro" id="IPR013783">
    <property type="entry name" value="Ig-like_fold"/>
</dbReference>
<dbReference type="SUPFAM" id="SSF51445">
    <property type="entry name" value="(Trans)glycosidases"/>
    <property type="match status" value="1"/>
</dbReference>
<evidence type="ECO:0000256" key="1">
    <source>
        <dbReference type="ARBA" id="ARBA00000826"/>
    </source>
</evidence>
<sequence>MTIQTVEFQFVTGLKRAIFRNARLRGSWDESGQYSDDWTESPMQEESGVDGCPIFTTSISLQLADQDNTFKWGVILDGPQGANFWGIPTEVQDVNSVARHRQFRLIREATMPQIERYYFTYNRHLGANKHFAAGSTKPGLRFAIWAPNAKNVEVVFGNPASGYIADDNAGVNSAQPMVTLSRLADGIWEGEPQGGFETFKSLPYMYRILNAQGQHVYRTDIFSRSQIGRGNINPAKTAWPGTVETLDGSVSCSVVIDADVMRRNFESTPREMKLDTIPSEEFWAREFTPGLPVPSHLEDLVIYELHVGSLGFGKPGPGDLSDALQFLDHLIELGVNAIELLPMAEFSGNAAWGYGDSHHFCIESSAGGRDKYRHFVRECHRRGIAVIQDVVYNHYDNEAERAQWQYDSTMPEENIYYWYEGHSSDYRKNDGSPFPEGGYLDNGSTGFTPRFSEEIVHQQFISSAAFLIEEMHVDGLRVDLTQAIHRDNALHADGRLMGNANVFGQKFLREWSRTLRMIKPTVMLIAEDHTGWDAVTKPPAQGGLGFNAKWELAFYHQLIGDSDMAGNRARLLKRAGFGGNEPLQMDWFASALYDSRFDHVVFHESHDEAGNAGGTARTLVTAVNGAPVIGATRSAAEARSRVCFGLSLLSAGTPMFFMGDEIGAQKRYTFDHFLLNRENIIGERIGNGKAMFHFYQDLISLNRRLRSIRNQDIDILHLSNSNRVIAFKRWHGDEEVIIVASFNNTAFTDGYIIEKDLLAIPNAGWKEIFNSDATIYGGQNRGNGGATIPSNQGRLNVTIPANSFVVLVKQ</sequence>
<proteinExistence type="inferred from homology"/>
<gene>
    <name evidence="7" type="primary">glgB</name>
    <name evidence="7" type="ORF">NTG6680_0754</name>
</gene>
<dbReference type="Pfam" id="PF02806">
    <property type="entry name" value="Alpha-amylase_C"/>
    <property type="match status" value="1"/>
</dbReference>
<dbReference type="InterPro" id="IPR013780">
    <property type="entry name" value="Glyco_hydro_b"/>
</dbReference>
<evidence type="ECO:0000256" key="2">
    <source>
        <dbReference type="ARBA" id="ARBA00009000"/>
    </source>
</evidence>
<keyword evidence="7" id="KW-0328">Glycosyltransferase</keyword>
<dbReference type="EC" id="2.4.1.18" evidence="3"/>
<dbReference type="GO" id="GO:0003844">
    <property type="term" value="F:1,4-alpha-glucan branching enzyme activity"/>
    <property type="evidence" value="ECO:0007669"/>
    <property type="project" value="UniProtKB-EC"/>
</dbReference>